<keyword evidence="7" id="KW-0805">Transcription regulation</keyword>
<dbReference type="GO" id="GO:0008270">
    <property type="term" value="F:zinc ion binding"/>
    <property type="evidence" value="ECO:0007669"/>
    <property type="project" value="UniProtKB-KW"/>
</dbReference>
<dbReference type="FunFam" id="3.30.160.60:FF:000563">
    <property type="entry name" value="Krueppel-like factor 8"/>
    <property type="match status" value="1"/>
</dbReference>
<dbReference type="FunFam" id="3.30.160.60:FF:000018">
    <property type="entry name" value="Krueppel-like factor 15"/>
    <property type="match status" value="1"/>
</dbReference>
<feature type="domain" description="C2H2-type" evidence="13">
    <location>
        <begin position="383"/>
        <end position="412"/>
    </location>
</feature>
<dbReference type="SUPFAM" id="SSF57667">
    <property type="entry name" value="beta-beta-alpha zinc fingers"/>
    <property type="match status" value="2"/>
</dbReference>
<evidence type="ECO:0000313" key="14">
    <source>
        <dbReference type="EMBL" id="JAC04482.1"/>
    </source>
</evidence>
<dbReference type="Pfam" id="PF00096">
    <property type="entry name" value="zf-C2H2"/>
    <property type="match status" value="3"/>
</dbReference>
<keyword evidence="9" id="KW-0804">Transcription</keyword>
<evidence type="ECO:0000256" key="8">
    <source>
        <dbReference type="ARBA" id="ARBA00023125"/>
    </source>
</evidence>
<keyword evidence="5 11" id="KW-0863">Zinc-finger</keyword>
<feature type="domain" description="C2H2-type" evidence="13">
    <location>
        <begin position="353"/>
        <end position="382"/>
    </location>
</feature>
<dbReference type="InterPro" id="IPR013087">
    <property type="entry name" value="Znf_C2H2_type"/>
</dbReference>
<evidence type="ECO:0000256" key="10">
    <source>
        <dbReference type="ARBA" id="ARBA00023242"/>
    </source>
</evidence>
<organism evidence="14">
    <name type="scientific">Ceratitis capitata</name>
    <name type="common">Mediterranean fruit fly</name>
    <name type="synonym">Tephritis capitata</name>
    <dbReference type="NCBI Taxonomy" id="7213"/>
    <lineage>
        <taxon>Eukaryota</taxon>
        <taxon>Metazoa</taxon>
        <taxon>Ecdysozoa</taxon>
        <taxon>Arthropoda</taxon>
        <taxon>Hexapoda</taxon>
        <taxon>Insecta</taxon>
        <taxon>Pterygota</taxon>
        <taxon>Neoptera</taxon>
        <taxon>Endopterygota</taxon>
        <taxon>Diptera</taxon>
        <taxon>Brachycera</taxon>
        <taxon>Muscomorpha</taxon>
        <taxon>Tephritoidea</taxon>
        <taxon>Tephritidae</taxon>
        <taxon>Ceratitis</taxon>
        <taxon>Ceratitis</taxon>
    </lineage>
</organism>
<dbReference type="Gene3D" id="3.30.160.60">
    <property type="entry name" value="Classic Zinc Finger"/>
    <property type="match status" value="3"/>
</dbReference>
<accession>W8C9K8</accession>
<dbReference type="SMART" id="SM00355">
    <property type="entry name" value="ZnF_C2H2"/>
    <property type="match status" value="3"/>
</dbReference>
<evidence type="ECO:0000256" key="2">
    <source>
        <dbReference type="ARBA" id="ARBA00022491"/>
    </source>
</evidence>
<evidence type="ECO:0000256" key="7">
    <source>
        <dbReference type="ARBA" id="ARBA00023015"/>
    </source>
</evidence>
<name>W8C9K8_CERCA</name>
<evidence type="ECO:0000259" key="13">
    <source>
        <dbReference type="PROSITE" id="PS50157"/>
    </source>
</evidence>
<protein>
    <submittedName>
        <fullName evidence="14">Krueppel-like factor 12</fullName>
    </submittedName>
</protein>
<dbReference type="GO" id="GO:0000978">
    <property type="term" value="F:RNA polymerase II cis-regulatory region sequence-specific DNA binding"/>
    <property type="evidence" value="ECO:0007669"/>
    <property type="project" value="TreeGrafter"/>
</dbReference>
<dbReference type="OrthoDB" id="4748970at2759"/>
<dbReference type="FunFam" id="3.30.160.60:FF:000021">
    <property type="entry name" value="Basic krueppel-like factor 3"/>
    <property type="match status" value="1"/>
</dbReference>
<evidence type="ECO:0000256" key="5">
    <source>
        <dbReference type="ARBA" id="ARBA00022771"/>
    </source>
</evidence>
<dbReference type="GeneID" id="101456130"/>
<dbReference type="AlphaFoldDB" id="W8C9K8"/>
<reference evidence="14" key="2">
    <citation type="journal article" date="2014" name="BMC Genomics">
        <title>A genomic perspective to assessing quality of mass-reared SIT flies used in Mediterranean fruit fly (Ceratitis capitata) eradication in California.</title>
        <authorList>
            <person name="Calla B."/>
            <person name="Hall B."/>
            <person name="Hou S."/>
            <person name="Geib S.M."/>
        </authorList>
    </citation>
    <scope>NUCLEOTIDE SEQUENCE</scope>
</reference>
<evidence type="ECO:0000256" key="12">
    <source>
        <dbReference type="SAM" id="MobiDB-lite"/>
    </source>
</evidence>
<evidence type="ECO:0000256" key="3">
    <source>
        <dbReference type="ARBA" id="ARBA00022723"/>
    </source>
</evidence>
<dbReference type="EMBL" id="GAMC01002074">
    <property type="protein sequence ID" value="JAC04482.1"/>
    <property type="molecule type" value="mRNA"/>
</dbReference>
<evidence type="ECO:0000256" key="11">
    <source>
        <dbReference type="PROSITE-ProRule" id="PRU00042"/>
    </source>
</evidence>
<dbReference type="GO" id="GO:0005634">
    <property type="term" value="C:nucleus"/>
    <property type="evidence" value="ECO:0007669"/>
    <property type="project" value="UniProtKB-SubCell"/>
</dbReference>
<keyword evidence="10" id="KW-0539">Nucleus</keyword>
<evidence type="ECO:0000256" key="4">
    <source>
        <dbReference type="ARBA" id="ARBA00022737"/>
    </source>
</evidence>
<gene>
    <name evidence="14" type="primary">KLF12</name>
</gene>
<dbReference type="PROSITE" id="PS50157">
    <property type="entry name" value="ZINC_FINGER_C2H2_2"/>
    <property type="match status" value="3"/>
</dbReference>
<dbReference type="GO" id="GO:0000981">
    <property type="term" value="F:DNA-binding transcription factor activity, RNA polymerase II-specific"/>
    <property type="evidence" value="ECO:0007669"/>
    <property type="project" value="TreeGrafter"/>
</dbReference>
<evidence type="ECO:0000256" key="9">
    <source>
        <dbReference type="ARBA" id="ARBA00023163"/>
    </source>
</evidence>
<keyword evidence="2" id="KW-0678">Repressor</keyword>
<keyword evidence="3" id="KW-0479">Metal-binding</keyword>
<reference evidence="14" key="1">
    <citation type="submission" date="2013-07" db="EMBL/GenBank/DDBJ databases">
        <authorList>
            <person name="Geib S."/>
        </authorList>
    </citation>
    <scope>NUCLEOTIDE SEQUENCE</scope>
</reference>
<evidence type="ECO:0000256" key="1">
    <source>
        <dbReference type="ARBA" id="ARBA00004123"/>
    </source>
</evidence>
<dbReference type="PANTHER" id="PTHR23235">
    <property type="entry name" value="KRUEPPEL-LIKE TRANSCRIPTION FACTOR"/>
    <property type="match status" value="1"/>
</dbReference>
<keyword evidence="4" id="KW-0677">Repeat</keyword>
<sequence length="435" mass="47923">MVFMNGLGPDPLPAKEAEGPPVQMEPVDLSLRSLQGSQSTNSKLFGSKHNDGKDNTCKYSTYALSGTYGNNKNNRSSNGYNHNYNQDRFTTSISSSSSSFTTSTQLQSARQYSSPFSSAVSKFPIPPLLTTSSFFLPYRRIKEEVSCKNSTFSSSSSHSINSGNFNQSYNQAASQTQRTTGGLITPSSTSTALSSAAETPFCNPAIAVAQRSLMHDYDRKFSFLSLFKNSYKYTTDRRPSSLSSRIWADDTVLPSAPSNIATAYSKLAQTPASSNTVSPWKIMSSTVQSSSSLHQTIPHTNYPGSSQADGRKNAFSSMVLRGGGGSMFGRCEEAGASINTIGYSDLSKNRKVHKCDTEGCDKVYTKSSHLKAHKRTHTGEKPYVCDWEGCVWRFARSDELTRHYRKHTGVKPFRCQLCTRSFSRSDHLSLHVRRH</sequence>
<dbReference type="KEGG" id="ccat:101456130"/>
<feature type="domain" description="C2H2-type" evidence="13">
    <location>
        <begin position="413"/>
        <end position="435"/>
    </location>
</feature>
<dbReference type="PANTHER" id="PTHR23235:SF48">
    <property type="entry name" value="KRUEPPEL-LIKE FACTOR 3"/>
    <property type="match status" value="1"/>
</dbReference>
<keyword evidence="6" id="KW-0862">Zinc</keyword>
<dbReference type="InterPro" id="IPR036236">
    <property type="entry name" value="Znf_C2H2_sf"/>
</dbReference>
<dbReference type="PROSITE" id="PS00028">
    <property type="entry name" value="ZINC_FINGER_C2H2_1"/>
    <property type="match status" value="3"/>
</dbReference>
<evidence type="ECO:0000256" key="6">
    <source>
        <dbReference type="ARBA" id="ARBA00022833"/>
    </source>
</evidence>
<proteinExistence type="evidence at transcript level"/>
<comment type="subcellular location">
    <subcellularLocation>
        <location evidence="1">Nucleus</location>
    </subcellularLocation>
</comment>
<keyword evidence="8" id="KW-0238">DNA-binding</keyword>
<feature type="region of interest" description="Disordered" evidence="12">
    <location>
        <begin position="1"/>
        <end position="21"/>
    </location>
</feature>